<evidence type="ECO:0000313" key="2">
    <source>
        <dbReference type="EMBL" id="QSS60405.1"/>
    </source>
</evidence>
<accession>A0A8A1M459</accession>
<reference evidence="2" key="1">
    <citation type="submission" date="2021-01" db="EMBL/GenBank/DDBJ databases">
        <title>Chromosome-level genome assembly of a human fungal pathogen reveals clustering of transcriptionally co-regulated genes.</title>
        <authorList>
            <person name="Voorhies M."/>
            <person name="Cohen S."/>
            <person name="Shea T.P."/>
            <person name="Petrus S."/>
            <person name="Munoz J.F."/>
            <person name="Poplawski S."/>
            <person name="Goldman W.E."/>
            <person name="Michael T."/>
            <person name="Cuomo C.A."/>
            <person name="Sil A."/>
            <person name="Beyhan S."/>
        </authorList>
    </citation>
    <scope>NUCLEOTIDE SEQUENCE</scope>
    <source>
        <strain evidence="2">WU24</strain>
    </source>
</reference>
<sequence length="153" mass="16412">MKPLSPLDGFSKPRPHRPKASAERALNEGSRPQPMTGARDAGGGGIVMEHSQGPVIPVFRVEISIKFASGSCQLIIIFLLRTEDKWHMALHSMLAGLNSSVLFQMAIGLCRVNLRVQEVIGGHVGVLTDEPAGWGGSIVSAHILRGTEEHNSS</sequence>
<gene>
    <name evidence="2" type="ORF">I7I51_05203</name>
</gene>
<name>A0A8A1M459_AJECA</name>
<evidence type="ECO:0000313" key="3">
    <source>
        <dbReference type="Proteomes" id="UP000663671"/>
    </source>
</evidence>
<dbReference type="Proteomes" id="UP000663671">
    <property type="component" value="Chromosome 4"/>
</dbReference>
<dbReference type="OrthoDB" id="10322101at2759"/>
<feature type="region of interest" description="Disordered" evidence="1">
    <location>
        <begin position="1"/>
        <end position="44"/>
    </location>
</feature>
<dbReference type="AlphaFoldDB" id="A0A8A1M459"/>
<protein>
    <submittedName>
        <fullName evidence="2">Uncharacterized protein</fullName>
    </submittedName>
</protein>
<organism evidence="2 3">
    <name type="scientific">Ajellomyces capsulatus</name>
    <name type="common">Darling's disease fungus</name>
    <name type="synonym">Histoplasma capsulatum</name>
    <dbReference type="NCBI Taxonomy" id="5037"/>
    <lineage>
        <taxon>Eukaryota</taxon>
        <taxon>Fungi</taxon>
        <taxon>Dikarya</taxon>
        <taxon>Ascomycota</taxon>
        <taxon>Pezizomycotina</taxon>
        <taxon>Eurotiomycetes</taxon>
        <taxon>Eurotiomycetidae</taxon>
        <taxon>Onygenales</taxon>
        <taxon>Ajellomycetaceae</taxon>
        <taxon>Histoplasma</taxon>
    </lineage>
</organism>
<dbReference type="EMBL" id="CP069110">
    <property type="protein sequence ID" value="QSS60405.1"/>
    <property type="molecule type" value="Genomic_DNA"/>
</dbReference>
<evidence type="ECO:0000256" key="1">
    <source>
        <dbReference type="SAM" id="MobiDB-lite"/>
    </source>
</evidence>
<dbReference type="VEuPathDB" id="FungiDB:I7I51_05203"/>
<proteinExistence type="predicted"/>